<name>A0A133UTW9_9EURY</name>
<protein>
    <submittedName>
        <fullName evidence="9">Citramalate synthase</fullName>
    </submittedName>
</protein>
<dbReference type="CDD" id="cd07940">
    <property type="entry name" value="DRE_TIM_IPMS"/>
    <property type="match status" value="1"/>
</dbReference>
<dbReference type="PROSITE" id="PS00815">
    <property type="entry name" value="AIPM_HOMOCIT_SYNTH_1"/>
    <property type="match status" value="1"/>
</dbReference>
<evidence type="ECO:0000256" key="4">
    <source>
        <dbReference type="ARBA" id="ARBA00023304"/>
    </source>
</evidence>
<gene>
    <name evidence="9" type="ORF">AKJ37_02555</name>
</gene>
<dbReference type="Gene3D" id="1.10.238.260">
    <property type="match status" value="1"/>
</dbReference>
<accession>A0A133UTW9</accession>
<dbReference type="InterPro" id="IPR002034">
    <property type="entry name" value="AIPM/Hcit_synth_CS"/>
</dbReference>
<evidence type="ECO:0000256" key="6">
    <source>
        <dbReference type="RuleBase" id="RU003523"/>
    </source>
</evidence>
<dbReference type="FunFam" id="3.20.20.70:FF:000010">
    <property type="entry name" value="2-isopropylmalate synthase"/>
    <property type="match status" value="1"/>
</dbReference>
<dbReference type="PANTHER" id="PTHR42880">
    <property type="entry name" value="HOMOCITRATE SYNTHASE"/>
    <property type="match status" value="1"/>
</dbReference>
<dbReference type="Gene3D" id="3.20.20.70">
    <property type="entry name" value="Aldolase class I"/>
    <property type="match status" value="1"/>
</dbReference>
<dbReference type="NCBIfam" id="TIGR02090">
    <property type="entry name" value="LEU1_arch"/>
    <property type="match status" value="1"/>
</dbReference>
<keyword evidence="3 6" id="KW-0808">Transferase</keyword>
<evidence type="ECO:0000256" key="5">
    <source>
        <dbReference type="ARBA" id="ARBA00029440"/>
    </source>
</evidence>
<keyword evidence="2" id="KW-0028">Amino-acid biosynthesis</keyword>
<dbReference type="NCBIfam" id="NF002085">
    <property type="entry name" value="PRK00915.1-2"/>
    <property type="match status" value="1"/>
</dbReference>
<proteinExistence type="inferred from homology"/>
<dbReference type="Pfam" id="PF00682">
    <property type="entry name" value="HMGL-like"/>
    <property type="match status" value="1"/>
</dbReference>
<reference evidence="9 10" key="1">
    <citation type="journal article" date="2016" name="Sci. Rep.">
        <title>Metabolic traits of an uncultured archaeal lineage -MSBL1- from brine pools of the Red Sea.</title>
        <authorList>
            <person name="Mwirichia R."/>
            <person name="Alam I."/>
            <person name="Rashid M."/>
            <person name="Vinu M."/>
            <person name="Ba-Alawi W."/>
            <person name="Anthony Kamau A."/>
            <person name="Kamanda Ngugi D."/>
            <person name="Goker M."/>
            <person name="Klenk H.P."/>
            <person name="Bajic V."/>
            <person name="Stingl U."/>
        </authorList>
    </citation>
    <scope>NUCLEOTIDE SEQUENCE [LARGE SCALE GENOMIC DNA]</scope>
    <source>
        <strain evidence="9">SCGC-AAA259I09</strain>
    </source>
</reference>
<dbReference type="SMART" id="SM00917">
    <property type="entry name" value="LeuA_dimer"/>
    <property type="match status" value="1"/>
</dbReference>
<comment type="caution">
    <text evidence="9">The sequence shown here is derived from an EMBL/GenBank/DDBJ whole genome shotgun (WGS) entry which is preliminary data.</text>
</comment>
<dbReference type="SUPFAM" id="SSF110921">
    <property type="entry name" value="2-isopropylmalate synthase LeuA, allosteric (dimerisation) domain"/>
    <property type="match status" value="1"/>
</dbReference>
<keyword evidence="4" id="KW-0100">Branched-chain amino acid biosynthesis</keyword>
<dbReference type="InterPro" id="IPR011830">
    <property type="entry name" value="LEU1_arch"/>
</dbReference>
<dbReference type="InterPro" id="IPR054691">
    <property type="entry name" value="LeuA/HCS_post-cat"/>
</dbReference>
<evidence type="ECO:0000313" key="9">
    <source>
        <dbReference type="EMBL" id="KXA97664.1"/>
    </source>
</evidence>
<evidence type="ECO:0000256" key="7">
    <source>
        <dbReference type="SAM" id="Coils"/>
    </source>
</evidence>
<dbReference type="PANTHER" id="PTHR42880:SF2">
    <property type="entry name" value="(R)-CITRAMALATE SYNTHASE CIMA"/>
    <property type="match status" value="1"/>
</dbReference>
<comment type="similarity">
    <text evidence="1 6">Belongs to the alpha-IPM synthase/homocitrate synthase family.</text>
</comment>
<dbReference type="Gene3D" id="3.30.160.740">
    <property type="match status" value="1"/>
</dbReference>
<dbReference type="PATRIC" id="fig|1698267.3.peg.968"/>
<organism evidence="9 10">
    <name type="scientific">candidate division MSBL1 archaeon SCGC-AAA259I09</name>
    <dbReference type="NCBI Taxonomy" id="1698267"/>
    <lineage>
        <taxon>Archaea</taxon>
        <taxon>Methanobacteriati</taxon>
        <taxon>Methanobacteriota</taxon>
        <taxon>candidate division MSBL1</taxon>
    </lineage>
</organism>
<dbReference type="GO" id="GO:0009098">
    <property type="term" value="P:L-leucine biosynthetic process"/>
    <property type="evidence" value="ECO:0007669"/>
    <property type="project" value="InterPro"/>
</dbReference>
<dbReference type="InterPro" id="IPR036230">
    <property type="entry name" value="LeuA_allosteric_dom_sf"/>
</dbReference>
<keyword evidence="10" id="KW-1185">Reference proteome</keyword>
<dbReference type="FunFam" id="1.10.238.260:FF:000001">
    <property type="entry name" value="2-isopropylmalate synthase"/>
    <property type="match status" value="1"/>
</dbReference>
<feature type="coiled-coil region" evidence="7">
    <location>
        <begin position="341"/>
        <end position="373"/>
    </location>
</feature>
<feature type="domain" description="Pyruvate carboxyltransferase" evidence="8">
    <location>
        <begin position="24"/>
        <end position="275"/>
    </location>
</feature>
<dbReference type="EMBL" id="LHXR01000023">
    <property type="protein sequence ID" value="KXA97664.1"/>
    <property type="molecule type" value="Genomic_DNA"/>
</dbReference>
<dbReference type="GO" id="GO:0003852">
    <property type="term" value="F:2-isopropylmalate synthase activity"/>
    <property type="evidence" value="ECO:0007669"/>
    <property type="project" value="InterPro"/>
</dbReference>
<evidence type="ECO:0000313" key="10">
    <source>
        <dbReference type="Proteomes" id="UP000070463"/>
    </source>
</evidence>
<sequence>MSEKGYIDEFIENYKRSLDLPDQVKIFDTTLRDGEQTPGVSFTPDQKLRIARQLNELRVDVIEAGFPIVSEGEKSSVERISGEGLESEICALARTSEEDVEAAVDCGVDSVHVFIATSDIHLEKKLKLTREEVLKSAVNAVETAKDHGVIVEFSAEDATRTNLAYLKEVYEAVEDAGADRINIPDTVGVTIPVSMKNLVREIKNVVEIPISVHCHNDFGLATSNSVASVESGAEQIHVAVNGLGERAGNASLEEVVMSLRSLYGIKPRIVTEGLSKISNLLETITGINVPPNKAIVGDNAFAHEAGIHVHGVLESPGTYEVLSPELVGHHRRLTLGKHAGKKSVKNQLVELEIDASEEQIDRITSRLKELGDKGKTITDADFRAVAESIIGTLPQEEEAVKVEEATVVTGSTVTPTSSVRLSVKGDDRTGSATGVGPVDAVINALRSLMSETAELRLKEYHLDAITGGSDALADVTVKLEDDDNNLYIAKGIREDVVLASVDAMVNGINRYFAKQEKEKKRS</sequence>
<dbReference type="InterPro" id="IPR000891">
    <property type="entry name" value="PYR_CT"/>
</dbReference>
<evidence type="ECO:0000256" key="2">
    <source>
        <dbReference type="ARBA" id="ARBA00022605"/>
    </source>
</evidence>
<dbReference type="PROSITE" id="PS50991">
    <property type="entry name" value="PYR_CT"/>
    <property type="match status" value="1"/>
</dbReference>
<dbReference type="Pfam" id="PF22617">
    <property type="entry name" value="HCS_D2"/>
    <property type="match status" value="1"/>
</dbReference>
<dbReference type="SUPFAM" id="SSF51569">
    <property type="entry name" value="Aldolase"/>
    <property type="match status" value="1"/>
</dbReference>
<dbReference type="NCBIfam" id="NF002086">
    <property type="entry name" value="PRK00915.1-3"/>
    <property type="match status" value="1"/>
</dbReference>
<dbReference type="Pfam" id="PF08502">
    <property type="entry name" value="LeuA_dimer"/>
    <property type="match status" value="1"/>
</dbReference>
<evidence type="ECO:0000259" key="8">
    <source>
        <dbReference type="PROSITE" id="PS50991"/>
    </source>
</evidence>
<evidence type="ECO:0000256" key="1">
    <source>
        <dbReference type="ARBA" id="ARBA00006154"/>
    </source>
</evidence>
<dbReference type="Proteomes" id="UP000070463">
    <property type="component" value="Unassembled WGS sequence"/>
</dbReference>
<dbReference type="AlphaFoldDB" id="A0A133UTW9"/>
<evidence type="ECO:0000256" key="3">
    <source>
        <dbReference type="ARBA" id="ARBA00022679"/>
    </source>
</evidence>
<comment type="pathway">
    <text evidence="5">Amino-acid biosynthesis.</text>
</comment>
<dbReference type="InterPro" id="IPR013785">
    <property type="entry name" value="Aldolase_TIM"/>
</dbReference>
<dbReference type="PROSITE" id="PS00816">
    <property type="entry name" value="AIPM_HOMOCIT_SYNTH_2"/>
    <property type="match status" value="1"/>
</dbReference>
<dbReference type="InterPro" id="IPR013709">
    <property type="entry name" value="2-isopropylmalate_synth_dimer"/>
</dbReference>
<keyword evidence="7" id="KW-0175">Coiled coil</keyword>